<dbReference type="PANTHER" id="PTHR12788:SF10">
    <property type="entry name" value="PROTEIN-TYROSINE SULFOTRANSFERASE"/>
    <property type="match status" value="1"/>
</dbReference>
<dbReference type="Gene3D" id="3.40.50.300">
    <property type="entry name" value="P-loop containing nucleotide triphosphate hydrolases"/>
    <property type="match status" value="1"/>
</dbReference>
<proteinExistence type="predicted"/>
<keyword evidence="3" id="KW-1185">Reference proteome</keyword>
<evidence type="ECO:0000256" key="1">
    <source>
        <dbReference type="ARBA" id="ARBA00022679"/>
    </source>
</evidence>
<protein>
    <recommendedName>
        <fullName evidence="4">Sulfotransferase</fullName>
    </recommendedName>
</protein>
<name>A0A0V7ZJ02_9CYAN</name>
<dbReference type="InterPro" id="IPR026634">
    <property type="entry name" value="TPST-like"/>
</dbReference>
<dbReference type="GO" id="GO:0008476">
    <property type="term" value="F:protein-tyrosine sulfotransferase activity"/>
    <property type="evidence" value="ECO:0007669"/>
    <property type="project" value="InterPro"/>
</dbReference>
<dbReference type="InterPro" id="IPR027417">
    <property type="entry name" value="P-loop_NTPase"/>
</dbReference>
<sequence length="291" mass="34308">MHNNQIKERIFLIGCPRSGTTLLQSFLAAHSQVASFPESKFFQRLIYPGSMRTRLGIASKRAKSNLKQFLHDIDREEMQNIFPAYTLFIRQYTRSFVRLLDTLTIQEGKNCWLEKTPAHIQRIEYIEKLVPDSKFIHIIRHGQDVVASLYDVSHKYPEIWHGAWNMDKCVQRWINDLQISSQYSHKRNHLLISYDSLIENPQTILEKICNFIDIPFEESMLENRTAAAKKIIRNSEHWKESVGGVLQKKQSQKFNELFDEQQRKYIINQLKSVEVDKIYQKLNLSTHDQLS</sequence>
<dbReference type="OrthoDB" id="536969at2"/>
<accession>A0A0V7ZJ02</accession>
<reference evidence="2 3" key="1">
    <citation type="journal article" date="2015" name="Genome Announc.">
        <title>Draft Genome of the Euendolithic (true boring) Cyanobacterium Mastigocoleus testarum strain BC008.</title>
        <authorList>
            <person name="Guida B.S."/>
            <person name="Garcia-Pichel F."/>
        </authorList>
    </citation>
    <scope>NUCLEOTIDE SEQUENCE [LARGE SCALE GENOMIC DNA]</scope>
    <source>
        <strain evidence="2 3">BC008</strain>
    </source>
</reference>
<dbReference type="Proteomes" id="UP000053372">
    <property type="component" value="Unassembled WGS sequence"/>
</dbReference>
<gene>
    <name evidence="2" type="ORF">BC008_16620</name>
</gene>
<dbReference type="AlphaFoldDB" id="A0A0V7ZJ02"/>
<dbReference type="Pfam" id="PF13469">
    <property type="entry name" value="Sulfotransfer_3"/>
    <property type="match status" value="1"/>
</dbReference>
<evidence type="ECO:0000313" key="3">
    <source>
        <dbReference type="Proteomes" id="UP000053372"/>
    </source>
</evidence>
<dbReference type="SUPFAM" id="SSF52540">
    <property type="entry name" value="P-loop containing nucleoside triphosphate hydrolases"/>
    <property type="match status" value="1"/>
</dbReference>
<dbReference type="RefSeq" id="WP_027842143.1">
    <property type="nucleotide sequence ID" value="NZ_LMTZ01000125.1"/>
</dbReference>
<dbReference type="EMBL" id="LMTZ01000125">
    <property type="protein sequence ID" value="KST64262.1"/>
    <property type="molecule type" value="Genomic_DNA"/>
</dbReference>
<keyword evidence="1" id="KW-0808">Transferase</keyword>
<evidence type="ECO:0008006" key="4">
    <source>
        <dbReference type="Google" id="ProtNLM"/>
    </source>
</evidence>
<evidence type="ECO:0000313" key="2">
    <source>
        <dbReference type="EMBL" id="KST64262.1"/>
    </source>
</evidence>
<organism evidence="2 3">
    <name type="scientific">Mastigocoleus testarum BC008</name>
    <dbReference type="NCBI Taxonomy" id="371196"/>
    <lineage>
        <taxon>Bacteria</taxon>
        <taxon>Bacillati</taxon>
        <taxon>Cyanobacteriota</taxon>
        <taxon>Cyanophyceae</taxon>
        <taxon>Nostocales</taxon>
        <taxon>Hapalosiphonaceae</taxon>
        <taxon>Mastigocoleus</taxon>
    </lineage>
</organism>
<dbReference type="PANTHER" id="PTHR12788">
    <property type="entry name" value="PROTEIN-TYROSINE SULFOTRANSFERASE 2"/>
    <property type="match status" value="1"/>
</dbReference>
<comment type="caution">
    <text evidence="2">The sequence shown here is derived from an EMBL/GenBank/DDBJ whole genome shotgun (WGS) entry which is preliminary data.</text>
</comment>